<reference evidence="4 5" key="1">
    <citation type="journal article" date="2020" name="Microorganisms">
        <title>Osmotic Adaptation and Compatible Solute Biosynthesis of Phototrophic Bacteria as Revealed from Genome Analyses.</title>
        <authorList>
            <person name="Imhoff J.F."/>
            <person name="Rahn T."/>
            <person name="Kunzel S."/>
            <person name="Keller A."/>
            <person name="Neulinger S.C."/>
        </authorList>
    </citation>
    <scope>NUCLEOTIDE SEQUENCE [LARGE SCALE GENOMIC DNA]</scope>
    <source>
        <strain evidence="4 5">DSM 9895</strain>
    </source>
</reference>
<dbReference type="Pfam" id="PF03364">
    <property type="entry name" value="Polyketide_cyc"/>
    <property type="match status" value="1"/>
</dbReference>
<proteinExistence type="inferred from homology"/>
<dbReference type="SUPFAM" id="SSF55961">
    <property type="entry name" value="Bet v1-like"/>
    <property type="match status" value="1"/>
</dbReference>
<dbReference type="PANTHER" id="PTHR12901:SF10">
    <property type="entry name" value="COENZYME Q-BINDING PROTEIN COQ10, MITOCHONDRIAL"/>
    <property type="match status" value="1"/>
</dbReference>
<comment type="similarity">
    <text evidence="1">Belongs to the ribosome association toxin RatA family.</text>
</comment>
<dbReference type="CDD" id="cd07813">
    <property type="entry name" value="COQ10p_like"/>
    <property type="match status" value="1"/>
</dbReference>
<dbReference type="InterPro" id="IPR023393">
    <property type="entry name" value="START-like_dom_sf"/>
</dbReference>
<gene>
    <name evidence="4" type="ORF">CKO28_04255</name>
</gene>
<organism evidence="4 5">
    <name type="scientific">Rhodovibrio sodomensis</name>
    <dbReference type="NCBI Taxonomy" id="1088"/>
    <lineage>
        <taxon>Bacteria</taxon>
        <taxon>Pseudomonadati</taxon>
        <taxon>Pseudomonadota</taxon>
        <taxon>Alphaproteobacteria</taxon>
        <taxon>Rhodospirillales</taxon>
        <taxon>Rhodovibrionaceae</taxon>
        <taxon>Rhodovibrio</taxon>
    </lineage>
</organism>
<evidence type="ECO:0000256" key="1">
    <source>
        <dbReference type="ARBA" id="ARBA00008918"/>
    </source>
</evidence>
<evidence type="ECO:0000259" key="3">
    <source>
        <dbReference type="Pfam" id="PF03364"/>
    </source>
</evidence>
<accession>A0ABS1DA63</accession>
<dbReference type="InterPro" id="IPR044996">
    <property type="entry name" value="COQ10-like"/>
</dbReference>
<feature type="domain" description="Coenzyme Q-binding protein COQ10 START" evidence="3">
    <location>
        <begin position="104"/>
        <end position="228"/>
    </location>
</feature>
<dbReference type="PANTHER" id="PTHR12901">
    <property type="entry name" value="SPERM PROTEIN HOMOLOG"/>
    <property type="match status" value="1"/>
</dbReference>
<evidence type="ECO:0000313" key="4">
    <source>
        <dbReference type="EMBL" id="MBK1667255.1"/>
    </source>
</evidence>
<name>A0ABS1DA63_9PROT</name>
<protein>
    <recommendedName>
        <fullName evidence="3">Coenzyme Q-binding protein COQ10 START domain-containing protein</fullName>
    </recommendedName>
</protein>
<dbReference type="InterPro" id="IPR005031">
    <property type="entry name" value="COQ10_START"/>
</dbReference>
<evidence type="ECO:0000256" key="2">
    <source>
        <dbReference type="SAM" id="MobiDB-lite"/>
    </source>
</evidence>
<dbReference type="Proteomes" id="UP001296873">
    <property type="component" value="Unassembled WGS sequence"/>
</dbReference>
<evidence type="ECO:0000313" key="5">
    <source>
        <dbReference type="Proteomes" id="UP001296873"/>
    </source>
</evidence>
<keyword evidence="5" id="KW-1185">Reference proteome</keyword>
<sequence>MWKRPPRWRRSSRSAARLRSPTAISTTPRGRPGSRPEASDRGSGPHAALSVRGPSGHLRDTKDWPRPCGAWRRRAPVPTSWNAKHADGHPREEPDMEFDTARTLPYDAEALFDLVADVDKYEEFAPFCVDSRITQRREDGFDARLSVGVRGLRESFISRVQLDRANRTIAFRYLDGPLSNLAGTWTFTPVDGGTHVRFHVTFSFRGRRLNMLASKLFDAVSKRMMDAFVVRARSKLGRAAYRTRTGRTTTAKGAI</sequence>
<feature type="compositionally biased region" description="Basic residues" evidence="2">
    <location>
        <begin position="1"/>
        <end position="12"/>
    </location>
</feature>
<dbReference type="Gene3D" id="3.30.530.20">
    <property type="match status" value="1"/>
</dbReference>
<dbReference type="EMBL" id="NRRL01000005">
    <property type="protein sequence ID" value="MBK1667255.1"/>
    <property type="molecule type" value="Genomic_DNA"/>
</dbReference>
<feature type="region of interest" description="Disordered" evidence="2">
    <location>
        <begin position="1"/>
        <end position="71"/>
    </location>
</feature>
<comment type="caution">
    <text evidence="4">The sequence shown here is derived from an EMBL/GenBank/DDBJ whole genome shotgun (WGS) entry which is preliminary data.</text>
</comment>
<feature type="compositionally biased region" description="Low complexity" evidence="2">
    <location>
        <begin position="13"/>
        <end position="23"/>
    </location>
</feature>